<feature type="compositionally biased region" description="Polar residues" evidence="11">
    <location>
        <begin position="1"/>
        <end position="18"/>
    </location>
</feature>
<feature type="compositionally biased region" description="Low complexity" evidence="11">
    <location>
        <begin position="1052"/>
        <end position="1070"/>
    </location>
</feature>
<dbReference type="PROSITE" id="PS50039">
    <property type="entry name" value="FORK_HEAD_3"/>
    <property type="match status" value="1"/>
</dbReference>
<feature type="region of interest" description="Disordered" evidence="11">
    <location>
        <begin position="796"/>
        <end position="892"/>
    </location>
</feature>
<dbReference type="PANTHER" id="PTHR45796:SF7">
    <property type="entry name" value="FORKHEAD BOX PROTEIN P4"/>
    <property type="match status" value="1"/>
</dbReference>
<dbReference type="SUPFAM" id="SSF46785">
    <property type="entry name" value="Winged helix' DNA-binding domain"/>
    <property type="match status" value="1"/>
</dbReference>
<keyword evidence="2" id="KW-0678">Repressor</keyword>
<keyword evidence="3" id="KW-0479">Metal-binding</keyword>
<dbReference type="CDD" id="cd20067">
    <property type="entry name" value="FH_FOXP4"/>
    <property type="match status" value="1"/>
</dbReference>
<keyword evidence="4" id="KW-0863">Zinc-finger</keyword>
<evidence type="ECO:0000256" key="5">
    <source>
        <dbReference type="ARBA" id="ARBA00022833"/>
    </source>
</evidence>
<feature type="region of interest" description="Disordered" evidence="11">
    <location>
        <begin position="1012"/>
        <end position="1087"/>
    </location>
</feature>
<feature type="region of interest" description="Disordered" evidence="11">
    <location>
        <begin position="437"/>
        <end position="483"/>
    </location>
</feature>
<evidence type="ECO:0000256" key="3">
    <source>
        <dbReference type="ARBA" id="ARBA00022723"/>
    </source>
</evidence>
<dbReference type="InterPro" id="IPR036390">
    <property type="entry name" value="WH_DNA-bd_sf"/>
</dbReference>
<dbReference type="FunFam" id="1.10.10.10:FF:000010">
    <property type="entry name" value="Forkhead box P2 isoform B"/>
    <property type="match status" value="1"/>
</dbReference>
<keyword evidence="7 10" id="KW-0238">DNA-binding</keyword>
<dbReference type="KEGG" id="tng:GSTEN00013996G001"/>
<proteinExistence type="predicted"/>
<name>Q4SRA7_TETNG</name>
<evidence type="ECO:0000313" key="13">
    <source>
        <dbReference type="EMBL" id="CAF96825.1"/>
    </source>
</evidence>
<feature type="region of interest" description="Disordered" evidence="11">
    <location>
        <begin position="317"/>
        <end position="342"/>
    </location>
</feature>
<organism evidence="13">
    <name type="scientific">Tetraodon nigroviridis</name>
    <name type="common">Spotted green pufferfish</name>
    <name type="synonym">Chelonodon nigroviridis</name>
    <dbReference type="NCBI Taxonomy" id="99883"/>
    <lineage>
        <taxon>Eukaryota</taxon>
        <taxon>Metazoa</taxon>
        <taxon>Chordata</taxon>
        <taxon>Craniata</taxon>
        <taxon>Vertebrata</taxon>
        <taxon>Euteleostomi</taxon>
        <taxon>Actinopterygii</taxon>
        <taxon>Neopterygii</taxon>
        <taxon>Teleostei</taxon>
        <taxon>Neoteleostei</taxon>
        <taxon>Acanthomorphata</taxon>
        <taxon>Eupercaria</taxon>
        <taxon>Tetraodontiformes</taxon>
        <taxon>Tetradontoidea</taxon>
        <taxon>Tetraodontidae</taxon>
        <taxon>Tetraodon</taxon>
    </lineage>
</organism>
<keyword evidence="8" id="KW-0804">Transcription</keyword>
<gene>
    <name evidence="13" type="ORF">GSTENG00013996001</name>
</gene>
<dbReference type="GO" id="GO:0008270">
    <property type="term" value="F:zinc ion binding"/>
    <property type="evidence" value="ECO:0007669"/>
    <property type="project" value="UniProtKB-KW"/>
</dbReference>
<feature type="compositionally biased region" description="Low complexity" evidence="11">
    <location>
        <begin position="1023"/>
        <end position="1042"/>
    </location>
</feature>
<dbReference type="InterPro" id="IPR047414">
    <property type="entry name" value="FH_FOXP4"/>
</dbReference>
<dbReference type="GO" id="GO:0000978">
    <property type="term" value="F:RNA polymerase II cis-regulatory region sequence-specific DNA binding"/>
    <property type="evidence" value="ECO:0007669"/>
    <property type="project" value="TreeGrafter"/>
</dbReference>
<reference evidence="13" key="1">
    <citation type="journal article" date="2004" name="Nature">
        <title>Genome duplication in the teleost fish Tetraodon nigroviridis reveals the early vertebrate proto-karyotype.</title>
        <authorList>
            <person name="Jaillon O."/>
            <person name="Aury J.-M."/>
            <person name="Brunet F."/>
            <person name="Petit J.-L."/>
            <person name="Stange-Thomann N."/>
            <person name="Mauceli E."/>
            <person name="Bouneau L."/>
            <person name="Fischer C."/>
            <person name="Ozouf-Costaz C."/>
            <person name="Bernot A."/>
            <person name="Nicaud S."/>
            <person name="Jaffe D."/>
            <person name="Fisher S."/>
            <person name="Lutfalla G."/>
            <person name="Dossat C."/>
            <person name="Segurens B."/>
            <person name="Dasilva C."/>
            <person name="Salanoubat M."/>
            <person name="Levy M."/>
            <person name="Boudet N."/>
            <person name="Castellano S."/>
            <person name="Anthouard V."/>
            <person name="Jubin C."/>
            <person name="Castelli V."/>
            <person name="Katinka M."/>
            <person name="Vacherie B."/>
            <person name="Biemont C."/>
            <person name="Skalli Z."/>
            <person name="Cattolico L."/>
            <person name="Poulain J."/>
            <person name="De Berardinis V."/>
            <person name="Cruaud C."/>
            <person name="Duprat S."/>
            <person name="Brottier P."/>
            <person name="Coutanceau J.-P."/>
            <person name="Gouzy J."/>
            <person name="Parra G."/>
            <person name="Lardier G."/>
            <person name="Chapple C."/>
            <person name="McKernan K.J."/>
            <person name="McEwan P."/>
            <person name="Bosak S."/>
            <person name="Kellis M."/>
            <person name="Volff J.-N."/>
            <person name="Guigo R."/>
            <person name="Zody M.C."/>
            <person name="Mesirov J."/>
            <person name="Lindblad-Toh K."/>
            <person name="Birren B."/>
            <person name="Nusbaum C."/>
            <person name="Kahn D."/>
            <person name="Robinson-Rechavi M."/>
            <person name="Laudet V."/>
            <person name="Schachter V."/>
            <person name="Quetier F."/>
            <person name="Saurin W."/>
            <person name="Scarpelli C."/>
            <person name="Wincker P."/>
            <person name="Lander E.S."/>
            <person name="Weissenbach J."/>
            <person name="Roest Crollius H."/>
        </authorList>
    </citation>
    <scope>NUCLEOTIDE SEQUENCE [LARGE SCALE GENOMIC DNA]</scope>
</reference>
<dbReference type="InterPro" id="IPR030456">
    <property type="entry name" value="TF_fork_head_CS_2"/>
</dbReference>
<dbReference type="GO" id="GO:0001227">
    <property type="term" value="F:DNA-binding transcription repressor activity, RNA polymerase II-specific"/>
    <property type="evidence" value="ECO:0007669"/>
    <property type="project" value="TreeGrafter"/>
</dbReference>
<evidence type="ECO:0000256" key="1">
    <source>
        <dbReference type="ARBA" id="ARBA00004123"/>
    </source>
</evidence>
<keyword evidence="5" id="KW-0862">Zinc</keyword>
<dbReference type="FunFam" id="1.20.5.340:FF:000005">
    <property type="entry name" value="Forkhead box P1, isoform CRA_f"/>
    <property type="match status" value="1"/>
</dbReference>
<dbReference type="AlphaFoldDB" id="Q4SRA7"/>
<comment type="subcellular location">
    <subcellularLocation>
        <location evidence="1 10">Nucleus</location>
    </subcellularLocation>
</comment>
<sequence length="1087" mass="119111">MMVESASETIRTTPSNQNGISSLSSQSDGGGGREGGSKGDTNGEISPVDLLHLQQQQLSLALGRGFVFMVQALQAARQFLLQQASGLNSPGSNEVKQSPVQVPVSMAMMSPQMITPQQMQQILSPPQLQALLQQQQALMLQQLQEYYKKQQEQLHLQLLTQQQQQQQQQQAGKQAAKEQLGTKQLAFQQQLIQMQQLQQQHILNLQRQGLVPLQPTATMQSLQQVVSGFFVAAMCPSDLQQLWKEVSGVPSSEEALKQAEGLDLSTNSSNSTSAFPKAASTHIALHSLANGQSHTPKRDSARLFEWISSFTKADSGDDHVPLYPKGSQAPSSHHEEHASSHPLYGHGECKWPGCEALCEDMGQFIKHLNNEHALDDRSTAQCRVQMQVVQQLEIQLAKESERLQAMMAHLHMRPSEPKPFNQPLNLASSGSLLKRDSEAYPEGLPHPPTSAATPITPLRQGPSVISSSSLHTHSHSHTHGVGPIRRRNSDKYCTPIASGELRNCLGMEFRVCVNFLGVINEGVCRECFGFATCGWFCLGFGVLVFFLALLDEFAKGSSWKKRSLKVYFPLSVNIPEMCEGPDLTAMFIFSPELAQNCEFYKNADVRPPFTYASLIRHAILESPDRQLTLNEIYNWFTRKFAYFRRNTATWKNAVRHNLSLHKCFVRVENVKGAVWTVDEVEYQKRRPPKMTGSPTLVKNMISGLGFGSLNASYQAALAESSLSLLNSPSLLTSPSAASLNMLHVGHDDVSSTVEQVNSNGSCSPTLSPQQYRCQCVQLPVTPDPCHSCALRSQAPANRQASKASNKHGSLPGPAASVPQQHGRGEGSACHLPRAARRRGPRSDRRVSKRLPPDRPPSQHSHRTPQRGLGSSHSCCNTQLLPPQLHERGPTTALGYSSGQEELSSIVSSMCALISAVMFLTFRRVCGNQQQESPDTAHTYTEPLILRINGTPERLRNGHGEKWNSILSHTELTTPSKSITYGINNQPFSPSYQSDSEGVLASAALAELESNGVRNGGLHEHPKLGSLPRGSSSTSSSSSTGPRNTKKLQSNPSITSQSSKRSKSSSKSNSSQIPTEAQDGETHNIFLE</sequence>
<dbReference type="Pfam" id="PF00250">
    <property type="entry name" value="Forkhead"/>
    <property type="match status" value="1"/>
</dbReference>
<evidence type="ECO:0000256" key="8">
    <source>
        <dbReference type="ARBA" id="ARBA00023163"/>
    </source>
</evidence>
<dbReference type="InterPro" id="IPR036388">
    <property type="entry name" value="WH-like_DNA-bd_sf"/>
</dbReference>
<dbReference type="InterPro" id="IPR050998">
    <property type="entry name" value="FOXP"/>
</dbReference>
<dbReference type="InterPro" id="IPR001766">
    <property type="entry name" value="Fork_head_dom"/>
</dbReference>
<protein>
    <submittedName>
        <fullName evidence="13">(spotted green pufferfish) hypothetical protein</fullName>
    </submittedName>
</protein>
<dbReference type="InterPro" id="IPR032354">
    <property type="entry name" value="FOXP-CC"/>
</dbReference>
<dbReference type="PROSITE" id="PS00658">
    <property type="entry name" value="FORK_HEAD_2"/>
    <property type="match status" value="1"/>
</dbReference>
<accession>Q4SRA7</accession>
<evidence type="ECO:0000256" key="11">
    <source>
        <dbReference type="SAM" id="MobiDB-lite"/>
    </source>
</evidence>
<feature type="compositionally biased region" description="Polar residues" evidence="11">
    <location>
        <begin position="796"/>
        <end position="807"/>
    </location>
</feature>
<comment type="caution">
    <text evidence="13">The sequence shown here is derived from an EMBL/GenBank/DDBJ whole genome shotgun (WGS) entry which is preliminary data.</text>
</comment>
<dbReference type="PRINTS" id="PR00053">
    <property type="entry name" value="FORKHEAD"/>
</dbReference>
<evidence type="ECO:0000256" key="4">
    <source>
        <dbReference type="ARBA" id="ARBA00022771"/>
    </source>
</evidence>
<feature type="domain" description="Fork-head" evidence="12">
    <location>
        <begin position="606"/>
        <end position="679"/>
    </location>
</feature>
<dbReference type="Gene3D" id="1.10.10.10">
    <property type="entry name" value="Winged helix-like DNA-binding domain superfamily/Winged helix DNA-binding domain"/>
    <property type="match status" value="1"/>
</dbReference>
<feature type="compositionally biased region" description="Basic residues" evidence="11">
    <location>
        <begin position="472"/>
        <end position="483"/>
    </location>
</feature>
<keyword evidence="9 10" id="KW-0539">Nucleus</keyword>
<dbReference type="GO" id="GO:0005634">
    <property type="term" value="C:nucleus"/>
    <property type="evidence" value="ECO:0007669"/>
    <property type="project" value="UniProtKB-SubCell"/>
</dbReference>
<reference evidence="13" key="2">
    <citation type="submission" date="2004-02" db="EMBL/GenBank/DDBJ databases">
        <authorList>
            <consortium name="Genoscope"/>
            <consortium name="Whitehead Institute Centre for Genome Research"/>
        </authorList>
    </citation>
    <scope>NUCLEOTIDE SEQUENCE</scope>
</reference>
<dbReference type="OrthoDB" id="5830876at2759"/>
<dbReference type="SMART" id="SM00339">
    <property type="entry name" value="FH"/>
    <property type="match status" value="1"/>
</dbReference>
<feature type="compositionally biased region" description="Polar residues" evidence="11">
    <location>
        <begin position="868"/>
        <end position="880"/>
    </location>
</feature>
<dbReference type="PANTHER" id="PTHR45796">
    <property type="entry name" value="FORKHEAD BOX P, ISOFORM C"/>
    <property type="match status" value="1"/>
</dbReference>
<evidence type="ECO:0000256" key="7">
    <source>
        <dbReference type="ARBA" id="ARBA00023125"/>
    </source>
</evidence>
<feature type="DNA-binding region" description="Fork-head" evidence="10">
    <location>
        <begin position="606"/>
        <end position="679"/>
    </location>
</feature>
<evidence type="ECO:0000259" key="12">
    <source>
        <dbReference type="PROSITE" id="PS50039"/>
    </source>
</evidence>
<dbReference type="Gene3D" id="1.20.5.340">
    <property type="match status" value="1"/>
</dbReference>
<dbReference type="Pfam" id="PF16159">
    <property type="entry name" value="FOXP-CC"/>
    <property type="match status" value="1"/>
</dbReference>
<evidence type="ECO:0000256" key="9">
    <source>
        <dbReference type="ARBA" id="ARBA00023242"/>
    </source>
</evidence>
<dbReference type="EMBL" id="CAAE01014528">
    <property type="protein sequence ID" value="CAF96825.1"/>
    <property type="molecule type" value="Genomic_DNA"/>
</dbReference>
<feature type="region of interest" description="Disordered" evidence="11">
    <location>
        <begin position="1"/>
        <end position="45"/>
    </location>
</feature>
<evidence type="ECO:0000256" key="10">
    <source>
        <dbReference type="PROSITE-ProRule" id="PRU00089"/>
    </source>
</evidence>
<keyword evidence="6" id="KW-0805">Transcription regulation</keyword>
<evidence type="ECO:0000256" key="2">
    <source>
        <dbReference type="ARBA" id="ARBA00022491"/>
    </source>
</evidence>
<evidence type="ECO:0000256" key="6">
    <source>
        <dbReference type="ARBA" id="ARBA00023015"/>
    </source>
</evidence>